<evidence type="ECO:0000256" key="7">
    <source>
        <dbReference type="SAM" id="SignalP"/>
    </source>
</evidence>
<evidence type="ECO:0000256" key="2">
    <source>
        <dbReference type="ARBA" id="ARBA00004936"/>
    </source>
</evidence>
<comment type="pathway">
    <text evidence="2">Cell wall biogenesis; lipoteichoic acid biosynthesis.</text>
</comment>
<evidence type="ECO:0000256" key="5">
    <source>
        <dbReference type="ARBA" id="ARBA00022989"/>
    </source>
</evidence>
<dbReference type="SUPFAM" id="SSF81296">
    <property type="entry name" value="E set domains"/>
    <property type="match status" value="1"/>
</dbReference>
<sequence>MARLFRWAAAAATLLLVLTFSASEYSKPGDPGPPPDLSEPIALTPEELRQPPNIIIVLSEAFWDPTQLPGLQFSRDPIPFFHSLQNSFPHGTMLSPMFGGGTANVELEVLTGLSYRFFPPDSVVYEQYIKQPTPSLATILSAQGYKATAIAPFHQWFFTSTDVYRYLGFSRFIPLEFFNPDEFVGPYMGDAAVARRITEESERSHGPDFIFANTMENHYHYYPGKFKRNTIDVKGDGVSAETIGLTETLAQGMSGADRMLQSLVSHYSTVREPTIIVFFGDHLPSLEKYNAYVDTGYISGTDDPDFLEKMYHVPLVIWNNYLPRGEAEKLHMSPSFLGPHVLKMAGREGSDYTDYLGELSKKLPVLPPAEHYARYGIDPALAGEYARRQAEQFAEAQRLAPQRSEGTFELGYGQPRLQDITTGGGSRSERHGPLQLTLEGGRFGLGCTVFVDGQAVPTTWRSESTLQALVPRELIGGTGTLAVQIKVLDSKENVLAVSETLSFPAQRH</sequence>
<dbReference type="InterPro" id="IPR000917">
    <property type="entry name" value="Sulfatase_N"/>
</dbReference>
<dbReference type="CDD" id="cd16015">
    <property type="entry name" value="LTA_synthase"/>
    <property type="match status" value="1"/>
</dbReference>
<dbReference type="PANTHER" id="PTHR47371:SF3">
    <property type="entry name" value="PHOSPHOGLYCEROL TRANSFERASE I"/>
    <property type="match status" value="1"/>
</dbReference>
<evidence type="ECO:0000256" key="3">
    <source>
        <dbReference type="ARBA" id="ARBA00022475"/>
    </source>
</evidence>
<dbReference type="PANTHER" id="PTHR47371">
    <property type="entry name" value="LIPOTEICHOIC ACID SYNTHASE"/>
    <property type="match status" value="1"/>
</dbReference>
<keyword evidence="6" id="KW-0472">Membrane</keyword>
<dbReference type="RefSeq" id="WP_014369948.1">
    <property type="nucleotide sequence ID" value="NC_016935.1"/>
</dbReference>
<dbReference type="HOGENOM" id="CLU_536202_0_0_9"/>
<organism evidence="9 10">
    <name type="scientific">Paenibacillus mucilaginosus 3016</name>
    <dbReference type="NCBI Taxonomy" id="1116391"/>
    <lineage>
        <taxon>Bacteria</taxon>
        <taxon>Bacillati</taxon>
        <taxon>Bacillota</taxon>
        <taxon>Bacilli</taxon>
        <taxon>Bacillales</taxon>
        <taxon>Paenibacillaceae</taxon>
        <taxon>Paenibacillus</taxon>
    </lineage>
</organism>
<dbReference type="KEGG" id="pmq:PM3016_2816"/>
<accession>H6NJL2</accession>
<dbReference type="Proteomes" id="UP000007523">
    <property type="component" value="Chromosome"/>
</dbReference>
<keyword evidence="4 9" id="KW-0812">Transmembrane</keyword>
<dbReference type="InterPro" id="IPR017850">
    <property type="entry name" value="Alkaline_phosphatase_core_sf"/>
</dbReference>
<evidence type="ECO:0000256" key="4">
    <source>
        <dbReference type="ARBA" id="ARBA00022692"/>
    </source>
</evidence>
<dbReference type="AlphaFoldDB" id="H6NJL2"/>
<keyword evidence="5" id="KW-1133">Transmembrane helix</keyword>
<protein>
    <submittedName>
        <fullName evidence="9">Cyclic beta-1,2-glucan modification transmembrane protein</fullName>
    </submittedName>
</protein>
<name>H6NJL2_9BACL</name>
<dbReference type="InterPro" id="IPR014756">
    <property type="entry name" value="Ig_E-set"/>
</dbReference>
<evidence type="ECO:0000313" key="9">
    <source>
        <dbReference type="EMBL" id="AFC29692.1"/>
    </source>
</evidence>
<dbReference type="Gene3D" id="3.40.720.10">
    <property type="entry name" value="Alkaline Phosphatase, subunit A"/>
    <property type="match status" value="1"/>
</dbReference>
<keyword evidence="10" id="KW-1185">Reference proteome</keyword>
<feature type="domain" description="Sulfatase N-terminal" evidence="8">
    <location>
        <begin position="52"/>
        <end position="346"/>
    </location>
</feature>
<feature type="chain" id="PRO_5003605053" evidence="7">
    <location>
        <begin position="23"/>
        <end position="508"/>
    </location>
</feature>
<dbReference type="InterPro" id="IPR050448">
    <property type="entry name" value="OpgB/LTA_synthase_biosynth"/>
</dbReference>
<feature type="signal peptide" evidence="7">
    <location>
        <begin position="1"/>
        <end position="22"/>
    </location>
</feature>
<dbReference type="GO" id="GO:0005886">
    <property type="term" value="C:plasma membrane"/>
    <property type="evidence" value="ECO:0007669"/>
    <property type="project" value="UniProtKB-SubCell"/>
</dbReference>
<dbReference type="Pfam" id="PF00884">
    <property type="entry name" value="Sulfatase"/>
    <property type="match status" value="1"/>
</dbReference>
<dbReference type="EMBL" id="CP003235">
    <property type="protein sequence ID" value="AFC29692.1"/>
    <property type="molecule type" value="Genomic_DNA"/>
</dbReference>
<gene>
    <name evidence="9" type="ORF">PM3016_2816</name>
</gene>
<keyword evidence="3" id="KW-1003">Cell membrane</keyword>
<keyword evidence="7" id="KW-0732">Signal</keyword>
<comment type="subcellular location">
    <subcellularLocation>
        <location evidence="1">Cell membrane</location>
        <topology evidence="1">Multi-pass membrane protein</topology>
    </subcellularLocation>
</comment>
<evidence type="ECO:0000256" key="6">
    <source>
        <dbReference type="ARBA" id="ARBA00023136"/>
    </source>
</evidence>
<evidence type="ECO:0000313" key="10">
    <source>
        <dbReference type="Proteomes" id="UP000007523"/>
    </source>
</evidence>
<proteinExistence type="predicted"/>
<dbReference type="SUPFAM" id="SSF53649">
    <property type="entry name" value="Alkaline phosphatase-like"/>
    <property type="match status" value="1"/>
</dbReference>
<reference evidence="9 10" key="1">
    <citation type="journal article" date="2012" name="J. Bacteriol.">
        <title>Complete Genome Sequence of Paenibacillus mucilaginosus 3016, a Bacterium Functional as Microbial Fertilizer.</title>
        <authorList>
            <person name="Ma M."/>
            <person name="Wang Z."/>
            <person name="Li L."/>
            <person name="Jiang X."/>
            <person name="Guan D."/>
            <person name="Cao F."/>
            <person name="Chen H."/>
            <person name="Wang X."/>
            <person name="Shen D."/>
            <person name="Du B."/>
            <person name="Li J."/>
        </authorList>
    </citation>
    <scope>NUCLEOTIDE SEQUENCE [LARGE SCALE GENOMIC DNA]</scope>
    <source>
        <strain evidence="9 10">3016</strain>
    </source>
</reference>
<evidence type="ECO:0000259" key="8">
    <source>
        <dbReference type="Pfam" id="PF00884"/>
    </source>
</evidence>
<evidence type="ECO:0000256" key="1">
    <source>
        <dbReference type="ARBA" id="ARBA00004651"/>
    </source>
</evidence>